<dbReference type="PANTHER" id="PTHR30055">
    <property type="entry name" value="HTH-TYPE TRANSCRIPTIONAL REGULATOR RUTR"/>
    <property type="match status" value="1"/>
</dbReference>
<evidence type="ECO:0000256" key="1">
    <source>
        <dbReference type="ARBA" id="ARBA00023015"/>
    </source>
</evidence>
<organism evidence="6 7">
    <name type="scientific">Nocardiopsis coralli</name>
    <dbReference type="NCBI Taxonomy" id="2772213"/>
    <lineage>
        <taxon>Bacteria</taxon>
        <taxon>Bacillati</taxon>
        <taxon>Actinomycetota</taxon>
        <taxon>Actinomycetes</taxon>
        <taxon>Streptosporangiales</taxon>
        <taxon>Nocardiopsidaceae</taxon>
        <taxon>Nocardiopsis</taxon>
    </lineage>
</organism>
<feature type="DNA-binding region" description="H-T-H motif" evidence="4">
    <location>
        <begin position="28"/>
        <end position="47"/>
    </location>
</feature>
<keyword evidence="7" id="KW-1185">Reference proteome</keyword>
<dbReference type="Pfam" id="PF00440">
    <property type="entry name" value="TetR_N"/>
    <property type="match status" value="1"/>
</dbReference>
<keyword evidence="1" id="KW-0805">Transcription regulation</keyword>
<name>A0ABR9PF38_9ACTN</name>
<comment type="caution">
    <text evidence="6">The sequence shown here is derived from an EMBL/GenBank/DDBJ whole genome shotgun (WGS) entry which is preliminary data.</text>
</comment>
<accession>A0ABR9PF38</accession>
<evidence type="ECO:0000259" key="5">
    <source>
        <dbReference type="PROSITE" id="PS50977"/>
    </source>
</evidence>
<reference evidence="6 7" key="1">
    <citation type="submission" date="2020-09" db="EMBL/GenBank/DDBJ databases">
        <title>Diversity and distribution of actinomycetes associated with coral in the coast of Hainan.</title>
        <authorList>
            <person name="Li F."/>
        </authorList>
    </citation>
    <scope>NUCLEOTIDE SEQUENCE [LARGE SCALE GENOMIC DNA]</scope>
    <source>
        <strain evidence="6 7">HNM0947</strain>
    </source>
</reference>
<dbReference type="RefSeq" id="WP_193125017.1">
    <property type="nucleotide sequence ID" value="NZ_JADBGI010000047.1"/>
</dbReference>
<evidence type="ECO:0000313" key="7">
    <source>
        <dbReference type="Proteomes" id="UP000806528"/>
    </source>
</evidence>
<dbReference type="Gene3D" id="1.10.357.10">
    <property type="entry name" value="Tetracycline Repressor, domain 2"/>
    <property type="match status" value="1"/>
</dbReference>
<proteinExistence type="predicted"/>
<dbReference type="SUPFAM" id="SSF46689">
    <property type="entry name" value="Homeodomain-like"/>
    <property type="match status" value="1"/>
</dbReference>
<sequence>MPSSTPTRARALQVYAEHFAAHGYRGTSLDAVAREVGVRKPSLYHHFPGGKETLHAEVALAAIESRGADLARALEVEGDLAAQLRAVITEAVADPTGATTSFEQHLFDSLPELDPGARERITQAYTRRLLEPMTERFARAVREGELAGREPGVLCNAFLHLARAVDMMGDPGPAAEELVGLFLDGARAGA</sequence>
<feature type="domain" description="HTH tetR-type" evidence="5">
    <location>
        <begin position="5"/>
        <end position="65"/>
    </location>
</feature>
<dbReference type="PANTHER" id="PTHR30055:SF234">
    <property type="entry name" value="HTH-TYPE TRANSCRIPTIONAL REGULATOR BETI"/>
    <property type="match status" value="1"/>
</dbReference>
<keyword evidence="3" id="KW-0804">Transcription</keyword>
<dbReference type="Proteomes" id="UP000806528">
    <property type="component" value="Unassembled WGS sequence"/>
</dbReference>
<gene>
    <name evidence="6" type="ORF">IDM40_27595</name>
</gene>
<protein>
    <submittedName>
        <fullName evidence="6">TetR/AcrR family transcriptional regulator</fullName>
    </submittedName>
</protein>
<dbReference type="PROSITE" id="PS50977">
    <property type="entry name" value="HTH_TETR_2"/>
    <property type="match status" value="1"/>
</dbReference>
<keyword evidence="2 4" id="KW-0238">DNA-binding</keyword>
<dbReference type="InterPro" id="IPR050109">
    <property type="entry name" value="HTH-type_TetR-like_transc_reg"/>
</dbReference>
<dbReference type="EMBL" id="JADBGI010000047">
    <property type="protein sequence ID" value="MBE3002432.1"/>
    <property type="molecule type" value="Genomic_DNA"/>
</dbReference>
<dbReference type="InterPro" id="IPR009057">
    <property type="entry name" value="Homeodomain-like_sf"/>
</dbReference>
<evidence type="ECO:0000256" key="4">
    <source>
        <dbReference type="PROSITE-ProRule" id="PRU00335"/>
    </source>
</evidence>
<evidence type="ECO:0000313" key="6">
    <source>
        <dbReference type="EMBL" id="MBE3002432.1"/>
    </source>
</evidence>
<dbReference type="InterPro" id="IPR001647">
    <property type="entry name" value="HTH_TetR"/>
</dbReference>
<evidence type="ECO:0000256" key="2">
    <source>
        <dbReference type="ARBA" id="ARBA00023125"/>
    </source>
</evidence>
<evidence type="ECO:0000256" key="3">
    <source>
        <dbReference type="ARBA" id="ARBA00023163"/>
    </source>
</evidence>